<evidence type="ECO:0000313" key="2">
    <source>
        <dbReference type="Proteomes" id="UP000001307"/>
    </source>
</evidence>
<evidence type="ECO:0000313" key="1">
    <source>
        <dbReference type="EMBL" id="CBY23861.1"/>
    </source>
</evidence>
<dbReference type="EMBL" id="FN653024">
    <property type="protein sequence ID" value="CBY23861.1"/>
    <property type="molecule type" value="Genomic_DNA"/>
</dbReference>
<sequence>MSFGSEALFTAFDNEGWNTNKAPTIEEAYKELPQRTTKDRLNELELENQNLKRIVSILAPPKPIKDQDDGPLCQINFFHNQLSRYYKNEVIQLITDFLITKEANRKEDLEAFPRQKSAICLPSRGEDYDEFVVMQSVHIFPDGHVLDRIGEPLDKNSNPESSKWIIPSYETLYKDMLTENIDDDTAKFDKMKSKIPQYLFQLWLREVQYRIVPAAQKSGRNKQKKSGMA</sequence>
<gene>
    <name evidence="1" type="ORF">GSOID_T00001187001</name>
</gene>
<protein>
    <submittedName>
        <fullName evidence="1">Uncharacterized protein</fullName>
    </submittedName>
</protein>
<dbReference type="AlphaFoldDB" id="E4X472"/>
<accession>E4X472</accession>
<proteinExistence type="predicted"/>
<name>E4X472_OIKDI</name>
<organism evidence="1">
    <name type="scientific">Oikopleura dioica</name>
    <name type="common">Tunicate</name>
    <dbReference type="NCBI Taxonomy" id="34765"/>
    <lineage>
        <taxon>Eukaryota</taxon>
        <taxon>Metazoa</taxon>
        <taxon>Chordata</taxon>
        <taxon>Tunicata</taxon>
        <taxon>Appendicularia</taxon>
        <taxon>Copelata</taxon>
        <taxon>Oikopleuridae</taxon>
        <taxon>Oikopleura</taxon>
    </lineage>
</organism>
<dbReference type="InParanoid" id="E4X472"/>
<dbReference type="OrthoDB" id="8026949at2759"/>
<keyword evidence="2" id="KW-1185">Reference proteome</keyword>
<dbReference type="Proteomes" id="UP000001307">
    <property type="component" value="Unassembled WGS sequence"/>
</dbReference>
<reference evidence="1" key="1">
    <citation type="journal article" date="2010" name="Science">
        <title>Plasticity of animal genome architecture unmasked by rapid evolution of a pelagic tunicate.</title>
        <authorList>
            <person name="Denoeud F."/>
            <person name="Henriet S."/>
            <person name="Mungpakdee S."/>
            <person name="Aury J.M."/>
            <person name="Da Silva C."/>
            <person name="Brinkmann H."/>
            <person name="Mikhaleva J."/>
            <person name="Olsen L.C."/>
            <person name="Jubin C."/>
            <person name="Canestro C."/>
            <person name="Bouquet J.M."/>
            <person name="Danks G."/>
            <person name="Poulain J."/>
            <person name="Campsteijn C."/>
            <person name="Adamski M."/>
            <person name="Cross I."/>
            <person name="Yadetie F."/>
            <person name="Muffato M."/>
            <person name="Louis A."/>
            <person name="Butcher S."/>
            <person name="Tsagkogeorga G."/>
            <person name="Konrad A."/>
            <person name="Singh S."/>
            <person name="Jensen M.F."/>
            <person name="Cong E.H."/>
            <person name="Eikeseth-Otteraa H."/>
            <person name="Noel B."/>
            <person name="Anthouard V."/>
            <person name="Porcel B.M."/>
            <person name="Kachouri-Lafond R."/>
            <person name="Nishino A."/>
            <person name="Ugolini M."/>
            <person name="Chourrout P."/>
            <person name="Nishida H."/>
            <person name="Aasland R."/>
            <person name="Huzurbazar S."/>
            <person name="Westhof E."/>
            <person name="Delsuc F."/>
            <person name="Lehrach H."/>
            <person name="Reinhardt R."/>
            <person name="Weissenbach J."/>
            <person name="Roy S.W."/>
            <person name="Artiguenave F."/>
            <person name="Postlethwait J.H."/>
            <person name="Manak J.R."/>
            <person name="Thompson E.M."/>
            <person name="Jaillon O."/>
            <person name="Du Pasquier L."/>
            <person name="Boudinot P."/>
            <person name="Liberles D.A."/>
            <person name="Volff J.N."/>
            <person name="Philippe H."/>
            <person name="Lenhard B."/>
            <person name="Roest Crollius H."/>
            <person name="Wincker P."/>
            <person name="Chourrout D."/>
        </authorList>
    </citation>
    <scope>NUCLEOTIDE SEQUENCE [LARGE SCALE GENOMIC DNA]</scope>
</reference>